<dbReference type="EMBL" id="JAMYPJ010000032">
    <property type="protein sequence ID" value="MER8935423.1"/>
    <property type="molecule type" value="Genomic_DNA"/>
</dbReference>
<dbReference type="Pfam" id="PF05175">
    <property type="entry name" value="MTS"/>
    <property type="match status" value="1"/>
</dbReference>
<evidence type="ECO:0000259" key="6">
    <source>
        <dbReference type="Pfam" id="PF18563"/>
    </source>
</evidence>
<evidence type="ECO:0000256" key="3">
    <source>
        <dbReference type="ARBA" id="ARBA00022679"/>
    </source>
</evidence>
<proteinExistence type="inferred from homology"/>
<keyword evidence="2 7" id="KW-0489">Methyltransferase</keyword>
<evidence type="ECO:0000259" key="5">
    <source>
        <dbReference type="Pfam" id="PF05175"/>
    </source>
</evidence>
<dbReference type="SUPFAM" id="SSF53335">
    <property type="entry name" value="S-adenosyl-L-methionine-dependent methyltransferases"/>
    <property type="match status" value="1"/>
</dbReference>
<dbReference type="RefSeq" id="WP_287275467.1">
    <property type="nucleotide sequence ID" value="NZ_JAMYMY010000006.1"/>
</dbReference>
<gene>
    <name evidence="7" type="ORF">NKI33_20990</name>
</gene>
<dbReference type="PANTHER" id="PTHR45875:SF1">
    <property type="entry name" value="METHYLTRANSFERASE N6AMT1"/>
    <property type="match status" value="1"/>
</dbReference>
<keyword evidence="4" id="KW-0949">S-adenosyl-L-methionine</keyword>
<dbReference type="CDD" id="cd02440">
    <property type="entry name" value="AdoMet_MTases"/>
    <property type="match status" value="1"/>
</dbReference>
<keyword evidence="8" id="KW-1185">Reference proteome</keyword>
<accession>A0ABV1YJR7</accession>
<dbReference type="Gene3D" id="3.40.50.150">
    <property type="entry name" value="Vaccinia Virus protein VP39"/>
    <property type="match status" value="1"/>
</dbReference>
<evidence type="ECO:0000313" key="8">
    <source>
        <dbReference type="Proteomes" id="UP001464387"/>
    </source>
</evidence>
<feature type="domain" description="Methyltransferase small" evidence="5">
    <location>
        <begin position="229"/>
        <end position="312"/>
    </location>
</feature>
<dbReference type="InterPro" id="IPR002052">
    <property type="entry name" value="DNA_methylase_N6_adenine_CS"/>
</dbReference>
<sequence>MMDVSTLLTILRSRKVNLWVEGSRLRCSAPVGAIDAELKSALVDQKDEIIALLQADTPPGHLAEAPPARSEQPASSTLQTICREVAAPVPVAPERMTQFVNELRSCSFDLASCAKRLGVFPRLGVNFWASMRPDWVARANDPIDNLISLFIDGRQVNANLFAKQLTSRFVDTALDMGLLTDCAGGVLQANACLFPCYGSYIVTDHPAKNSTINQVMWLWGESFVLGGLVKRSPRRRAVDLGTGSGIHAILAADHCSSVIGADVNPRAVEFATFNAMLNGKSNAQFILSDLFNSIEGTCDLLLANPPYAPDSAAQPGDNFWSGGLQGTDLLRKIVESLPAKLDPDGTAHLIALYPNPPATKTRDHFDMWLGGKIGDWDVLDHTWPVPHYEDLFSLQPYQGDKSAWRFGVVSLRRSASGNGWWKEGAGRGLFFGTDGRCNLVADHDGH</sequence>
<dbReference type="PANTHER" id="PTHR45875">
    <property type="entry name" value="METHYLTRANSFERASE N6AMT1"/>
    <property type="match status" value="1"/>
</dbReference>
<dbReference type="Gene3D" id="1.10.10.1830">
    <property type="entry name" value="Non-ribosomal peptide synthase, adenylation domain"/>
    <property type="match status" value="1"/>
</dbReference>
<dbReference type="PROSITE" id="PS00092">
    <property type="entry name" value="N6_MTASE"/>
    <property type="match status" value="1"/>
</dbReference>
<evidence type="ECO:0000256" key="1">
    <source>
        <dbReference type="ARBA" id="ARBA00006149"/>
    </source>
</evidence>
<dbReference type="InterPro" id="IPR007848">
    <property type="entry name" value="Small_mtfrase_dom"/>
</dbReference>
<keyword evidence="3" id="KW-0808">Transferase</keyword>
<evidence type="ECO:0000256" key="2">
    <source>
        <dbReference type="ARBA" id="ARBA00022603"/>
    </source>
</evidence>
<comment type="similarity">
    <text evidence="1">Belongs to the eukaryotic/archaeal PrmC-related family.</text>
</comment>
<dbReference type="GO" id="GO:0032259">
    <property type="term" value="P:methylation"/>
    <property type="evidence" value="ECO:0007669"/>
    <property type="project" value="UniProtKB-KW"/>
</dbReference>
<evidence type="ECO:0000256" key="4">
    <source>
        <dbReference type="ARBA" id="ARBA00022691"/>
    </source>
</evidence>
<feature type="domain" description="TubC N-terminal docking" evidence="6">
    <location>
        <begin position="4"/>
        <end position="54"/>
    </location>
</feature>
<name>A0ABV1YJR7_9HYPH</name>
<dbReference type="GO" id="GO:0008168">
    <property type="term" value="F:methyltransferase activity"/>
    <property type="evidence" value="ECO:0007669"/>
    <property type="project" value="UniProtKB-KW"/>
</dbReference>
<dbReference type="InterPro" id="IPR044894">
    <property type="entry name" value="TubC_N_sf"/>
</dbReference>
<dbReference type="InterPro" id="IPR052190">
    <property type="entry name" value="Euk-Arch_PrmC-MTase"/>
</dbReference>
<dbReference type="InterPro" id="IPR029063">
    <property type="entry name" value="SAM-dependent_MTases_sf"/>
</dbReference>
<comment type="caution">
    <text evidence="7">The sequence shown here is derived from an EMBL/GenBank/DDBJ whole genome shotgun (WGS) entry which is preliminary data.</text>
</comment>
<evidence type="ECO:0000313" key="7">
    <source>
        <dbReference type="EMBL" id="MER8935423.1"/>
    </source>
</evidence>
<protein>
    <submittedName>
        <fullName evidence="7">Methyltransferase</fullName>
    </submittedName>
</protein>
<reference evidence="7 8" key="1">
    <citation type="journal article" date="2024" name="Proc. Natl. Acad. Sci. U.S.A.">
        <title>The evolutionary genomics of adaptation to stress in wild rhizobium bacteria.</title>
        <authorList>
            <person name="Kehlet-Delgado H."/>
            <person name="Montoya A.P."/>
            <person name="Jensen K.T."/>
            <person name="Wendlandt C.E."/>
            <person name="Dexheimer C."/>
            <person name="Roberts M."/>
            <person name="Torres Martinez L."/>
            <person name="Friesen M.L."/>
            <person name="Griffitts J.S."/>
            <person name="Porter S.S."/>
        </authorList>
    </citation>
    <scope>NUCLEOTIDE SEQUENCE [LARGE SCALE GENOMIC DNA]</scope>
    <source>
        <strain evidence="7 8">M0729</strain>
    </source>
</reference>
<dbReference type="Proteomes" id="UP001464387">
    <property type="component" value="Unassembled WGS sequence"/>
</dbReference>
<dbReference type="InterPro" id="IPR041464">
    <property type="entry name" value="TubC_N"/>
</dbReference>
<dbReference type="Pfam" id="PF18563">
    <property type="entry name" value="TubC_N"/>
    <property type="match status" value="1"/>
</dbReference>
<organism evidence="7 8">
    <name type="scientific">Mesorhizobium opportunistum</name>
    <dbReference type="NCBI Taxonomy" id="593909"/>
    <lineage>
        <taxon>Bacteria</taxon>
        <taxon>Pseudomonadati</taxon>
        <taxon>Pseudomonadota</taxon>
        <taxon>Alphaproteobacteria</taxon>
        <taxon>Hyphomicrobiales</taxon>
        <taxon>Phyllobacteriaceae</taxon>
        <taxon>Mesorhizobium</taxon>
    </lineage>
</organism>